<evidence type="ECO:0000256" key="4">
    <source>
        <dbReference type="SAM" id="MobiDB-lite"/>
    </source>
</evidence>
<dbReference type="STRING" id="81824.A9V5X0"/>
<evidence type="ECO:0000256" key="3">
    <source>
        <dbReference type="ARBA" id="ARBA00023055"/>
    </source>
</evidence>
<organism evidence="6 7">
    <name type="scientific">Monosiga brevicollis</name>
    <name type="common">Choanoflagellate</name>
    <dbReference type="NCBI Taxonomy" id="81824"/>
    <lineage>
        <taxon>Eukaryota</taxon>
        <taxon>Choanoflagellata</taxon>
        <taxon>Craspedida</taxon>
        <taxon>Salpingoecidae</taxon>
        <taxon>Monosiga</taxon>
    </lineage>
</organism>
<evidence type="ECO:0000313" key="7">
    <source>
        <dbReference type="Proteomes" id="UP000001357"/>
    </source>
</evidence>
<accession>A9V5X0</accession>
<dbReference type="InterPro" id="IPR026847">
    <property type="entry name" value="VPS13"/>
</dbReference>
<dbReference type="InterPro" id="IPR009543">
    <property type="entry name" value="VPS13_VAB"/>
</dbReference>
<dbReference type="PANTHER" id="PTHR16166">
    <property type="entry name" value="VACUOLAR PROTEIN SORTING-ASSOCIATED PROTEIN VPS13"/>
    <property type="match status" value="1"/>
</dbReference>
<evidence type="ECO:0000256" key="2">
    <source>
        <dbReference type="ARBA" id="ARBA00022448"/>
    </source>
</evidence>
<reference evidence="6 7" key="1">
    <citation type="journal article" date="2008" name="Nature">
        <title>The genome of the choanoflagellate Monosiga brevicollis and the origin of metazoans.</title>
        <authorList>
            <consortium name="JGI Sequencing"/>
            <person name="King N."/>
            <person name="Westbrook M.J."/>
            <person name="Young S.L."/>
            <person name="Kuo A."/>
            <person name="Abedin M."/>
            <person name="Chapman J."/>
            <person name="Fairclough S."/>
            <person name="Hellsten U."/>
            <person name="Isogai Y."/>
            <person name="Letunic I."/>
            <person name="Marr M."/>
            <person name="Pincus D."/>
            <person name="Putnam N."/>
            <person name="Rokas A."/>
            <person name="Wright K.J."/>
            <person name="Zuzow R."/>
            <person name="Dirks W."/>
            <person name="Good M."/>
            <person name="Goodstein D."/>
            <person name="Lemons D."/>
            <person name="Li W."/>
            <person name="Lyons J.B."/>
            <person name="Morris A."/>
            <person name="Nichols S."/>
            <person name="Richter D.J."/>
            <person name="Salamov A."/>
            <person name="Bork P."/>
            <person name="Lim W.A."/>
            <person name="Manning G."/>
            <person name="Miller W.T."/>
            <person name="McGinnis W."/>
            <person name="Shapiro H."/>
            <person name="Tjian R."/>
            <person name="Grigoriev I.V."/>
            <person name="Rokhsar D."/>
        </authorList>
    </citation>
    <scope>NUCLEOTIDE SEQUENCE [LARGE SCALE GENOMIC DNA]</scope>
    <source>
        <strain evidence="7">MX1 / ATCC 50154</strain>
    </source>
</reference>
<dbReference type="PANTHER" id="PTHR16166:SF93">
    <property type="entry name" value="INTERMEMBRANE LIPID TRANSFER PROTEIN VPS13"/>
    <property type="match status" value="1"/>
</dbReference>
<feature type="domain" description="MABP" evidence="5">
    <location>
        <begin position="2442"/>
        <end position="2589"/>
    </location>
</feature>
<protein>
    <recommendedName>
        <fullName evidence="5">MABP domain-containing protein</fullName>
    </recommendedName>
</protein>
<dbReference type="EMBL" id="CH991561">
    <property type="protein sequence ID" value="EDQ87121.1"/>
    <property type="molecule type" value="Genomic_DNA"/>
</dbReference>
<feature type="compositionally biased region" description="Polar residues" evidence="4">
    <location>
        <begin position="4155"/>
        <end position="4171"/>
    </location>
</feature>
<dbReference type="GO" id="GO:0006623">
    <property type="term" value="P:protein targeting to vacuole"/>
    <property type="evidence" value="ECO:0000318"/>
    <property type="project" value="GO_Central"/>
</dbReference>
<dbReference type="RefSeq" id="XP_001748064.1">
    <property type="nucleotide sequence ID" value="XM_001748012.1"/>
</dbReference>
<dbReference type="InParanoid" id="A9V5X0"/>
<dbReference type="Gene3D" id="2.100.10.50">
    <property type="match status" value="3"/>
</dbReference>
<feature type="domain" description="MABP" evidence="5">
    <location>
        <begin position="2273"/>
        <end position="2427"/>
    </location>
</feature>
<dbReference type="Proteomes" id="UP000001357">
    <property type="component" value="Unassembled WGS sequence"/>
</dbReference>
<comment type="similarity">
    <text evidence="1">Belongs to the VPS13 family.</text>
</comment>
<feature type="compositionally biased region" description="Acidic residues" evidence="4">
    <location>
        <begin position="730"/>
        <end position="751"/>
    </location>
</feature>
<feature type="compositionally biased region" description="Low complexity" evidence="4">
    <location>
        <begin position="1328"/>
        <end position="1337"/>
    </location>
</feature>
<dbReference type="InterPro" id="IPR026854">
    <property type="entry name" value="VPS13_N"/>
</dbReference>
<dbReference type="GeneID" id="5893331"/>
<sequence>MLSSMALWGLKKFDAEAEARAQDAAKEAILKQYEERMKQKKGGKDDNDDMFSSKMIFSLINNAQIEIKNIHLRFEEREHPQQPAFAAGITLERLAAYSVNDQGHRCDHSPSSTTATKYTILKGLGLYVDTQLHDRKLLLNAPGNDRRAAMYRSIVEKHQFVLDPLSFDGHLRISKKIKEEDGTTPPQFDFKSQIPVIGLALRRLQYFSLLRASDSLTILTKRHTYRDIRPKDHVRGHAKQWWKFAYEASVRDWRASRKVWTWQYMAARRKQRQEYIALYQRVVREGSDKQTPTSRALGQLERTLAIDDVLLYRKIARSRLPKEKKQAGFFGSFTSFFGSSSPQEEEAPDESAIRKEFQQMLESETDYELATSVEYEATRVQATLQKFRLSLLDDTKDKEAVLLALNLTGLSAIFAQRPAAEAIAVHTHLKSFDIQACRNEKGQLYPLLYKPTKQGESTTAQNLFTLAYETNPIRKTDVKIANSLRASLQPLAIDVQPHFLQESLNFFAPPSDIDTRELIALATSGLLEAHEQTLAGLEYAVSTSSNFEIDVQAVAPRIRIGVDDERFDMLVLDLGSLQIKSNLKTIADATKLSFEELSEAVYDDYGAKLTGVQLAVLDGTTAWDTGFLQEKAQHGMCLLRPINIDAVLSRCLRTQDTRLPELKLSAKLPELSLDLVDQQLVGALRMTTRFIDEAGLAQEAAPPDEAYWDNTGPSSRQALDADKYRAALLDEDEDQDQDEDVAADQEDDFQDASDKLDSSGTPHCNACSLVMCVPTVISLGLFTSCSRHSSLEGGAKPIIQAKRRAMARIQKLAGSFSIDRVSVNIHHTAKSKSQDTEADSSCTSDGVRQLLGFDIHRIHAHLGMRTFDMRVKLSIAGMAMISYAGVERGQDPYYLLYTQAETFGGQEEPSPETIAQWVANASNEHDFISVELAMSPMTNPLFEKDFDSCEMDIQLRITHVTLDIAQEGLMDFAQAAFPALQQIGKDITLITQQQQKRQALQVTVPEYADTTPTLSVEATNARTNSLTYKPNHKFLRLHAKLEGVDVALVSERKRLVMFDLRGVRADVTQTNEEMLVKASLKSILMEDFSVANSMYPNIITMEEQKELLSLHYQTFSQPEKHDGYGADIKCHLGTIQVVAMVELMNSLNTFIKPFMKLSFDAERVAATWSAEQDATVATAPVAPAANAAAPSGPFKFKVALQLAAPEIIVPFQATRKECFVLKLGKIHVDSSCPIHRLSNGTFEYQAFWVELQGLQMIRTEARPHHRSLEHPTRPPPISTNDGNPIMVMTDVHLQALLQLTRDNLDRASDDDEANTTASALREDADARSSQSTATSTESVAESVKDILGFALMSKHRDETVSNAFDSILGFEVDRLEIRFGTSDYRSVIELTNNVLSAEVLQVALEEADSDSLSVLSEDDVQSIGDISASGTSEGSSDIAAADTLTTSRYDARLNGPQPSTVFAFARLGEIRATLYHEPSRDNLTDVHADKYKLASLSVSEIQAVYSTSNEDEVEMSADLSLDAILLRDCREVPKAHNFDRVFQSGIVDEDGKNLIPERAAKMQGEDDAVAEERDPCLQFKVEADRRTVKLCGTQDVDFTDTVWLEQLRQLGTLVHFYRQEAAPIGQNVAVAEFDSAETAADVVDKLLDSEIAGLFRVELGPATRSNMDAKFTGFDVILAPDFLADVLSFVLDPFADDKGDDVAAASQKETQHASAGMQVASAGALVRDMCAVETEYQQFPTMFDMLFLRARIEHPAVMLIEDASKDDTRCLVLDFVLKADYHQNTDVTTAFAAIEGLTVISKVWNSPATQLEVLSPVDVTAQYRQGLDSVKASLMVGELGINLAYADIQLATRLAASISKPFESVNTEVDAGAERTTLPVGSFPAPSWTQAPFAVDFKRHLPKRSAVAQGTSATLDELYQVDVPFVDITLINTMHERRTPIFVFSTAVTGTIRNPSTRMSGSINLSLAAAVLEPKHTAWEPFLLSCEERDEGPRPYELTARIKADESPFIEGDKFVVVKESGHDKIKMANGFRGGRAAHMTEQRENTFWCAHTSRHSRGWVVFDMGKTVKLEAFLFTSMGLADHAPLESELRVADKLDGNWRMVSRFSSHLQETEFASPKFTATGRFWKWSVTRCHGSNKNAFIRAVRFQEHTGGLSLVFEAEDRLDATITSNAVDRLLKISTEWMRDLNRVWEEEDKVVTKMGKDIGLYELENATGRPLAFNPSSVFDKHQARKNQVAHGDVRIFAISDMPTQPHIDDVKQMTHTRLVNASSRPIRDLVVLRVDKKEHAPPGYKVIKRDLNEGTGGYKFYLAYTTEGDQPPITDIHVHHAGKLHCSSAKDGCFELPPAGHTRIDVNINENDGIKRGRRTYISFSREPGVPITAITVAYMGGTLKEAVPSGFRLIPKNLSQGRKKGENPYLCIKYAAAEDLLNQPLVADREPRPITDLHIVGLARATDTKLPAPDRAIQNWDSEYDGKQVNMNEKSGGMATYLMYARDSTRAPITALAITVHPQPPGHGWETLPQNLNEGNKAQALYLHYQREPGAHPVVEMKYTSEREIPEGFKVLTPELNLGLNFKPALYLCYRTAPRLPKSFRLDNEQAVLRGNEDLTLEEKLEQEHAESPDDESSQRSGPRTLLKAIECLAARRAIPNVSVEVEGWKPLENIPVDRTGESTYLMEDIEGNLARVVIHVFVEGEVKRIVIRSPLQIVNRFPFPVEVRCNPYLYPDGEMKLLHPHEAYSPPLGALDASSGRSQIVPLYRFWSPQRERHVYSANPTEVVRMDSSFVAEAVLGYIFTVQLDDTIPLYGSRINSYSTRFKCFTNRQASEKQASDGSSKKKEKLPTHEELLASGHQVLGYVHPHPTPETVALWSFASKSLDDNLVTTERDEVTHKFSELSHFFSKYHGYAHERLEAHVLRHEGDVRVRPAMQNIEWSVEQRQLHQSVVPPEKILVCPRLGDVATIDKRAGQFACYLDSHNGELSTAYELRAPVSLRNMLPCPLALAVVKQKEDVPKHYVGLRSGQKQSQPRLDASFRLTSRVFPGPCTRGCAIAIAILQLATERKFVVRLSFAASSSRDVLLEDSKDLPIPPELWSRACTIDLDKQNKQDVADLFATVHWVDPMTHKTNLLKLGLKVERRHGSHGPVCLTAFCPFQFIDRTSLTLSASTEDADNTGILPLGSPVDLRANTFADRMKEQIVLLSPMNNADKTFFVTDQGLESETFSLISAPSNFVIKLFRPGRDKSGHPDAQLAIHWEFGDRMNLSKRFIIESMLTFENTTPMPIQVAMVQHPAEAPGKDFLEVQPFDQRVLNLAIHKQLWKIRVPGCEAWSAAFSATQHLDSLNTTYTLKLPTESFVAVDANCVEHMLRHIVSFSVATHRPPMRIENYSSHVIEFHQGCDATESKKYVLRAHEGMKYALDEPAPFRQKDAKRDKLVLAQPELVFSAKHTRGKAEPVAVRVIGDQTKCLTFVDEQGRDQTIFVCAVAEAEGATVCYVLADTVAEMRALFGLTGDVDADANSEQLNFDLTLDVAGFGASFIADMAGSAPKEFAYLSVLDIRGTLIDTTEYFKVAASIRRLQIDYQAPDAEYPVPLYAEQEMLAEDDPQRQDVITASYVLRRGDIGVGRSQDFVEHLGVRVLPLVVRADGRFAADAMAFASIAELLPASSEPSAPEPALPMLWRDVQFNPIQAAITVTDMDPVLDQLPMFLRSLGVSLVNLSNVTFKLNSIQLQELFVTMDQLTAKIGQEYKRQAIRFALTQGVIRGIGGLEMFGDPLGALSSVAGGFSSLFYEPYKGLVKGPGEFGKGVGVGVTKLTTGVVGGITGIGSKVTGAAGSGLATLTMDDKYESDRRRDMQQKPTNVGSGVATGLKRFGKGFYSGLTGVVTTPVREGKEKGFVGALAGTGKGLVGLVSKPVGGAVDMVSSTFAGIDGQVRGEKAVTRLRQPRVLRYDGHVTPYSPHSALGLHMLTSVDVLHKGYGQYQYVGHTQEDVSSDEPIRNASAIGRLSSSRSRDEIALRFIFVLDERIVLMRQTKNRFDIDKVVDARKIAGYMDKGDDGLQVIMSDNSATLLPMREVRVKQELVVLLDYLLQLHRRIPATVWEYQRKYGAAWRAKMLAIDQARCWTLVDNSAGYDLQEMVKPPEGYEWTSDWSLIETKSSDSQGGWSYTRNFRSPFSDEESDRAAVRRRMWSRRAQLVDEQSEA</sequence>
<evidence type="ECO:0000259" key="5">
    <source>
        <dbReference type="PROSITE" id="PS51498"/>
    </source>
</evidence>
<dbReference type="PROSITE" id="PS51498">
    <property type="entry name" value="MABP"/>
    <property type="match status" value="2"/>
</dbReference>
<dbReference type="Pfam" id="PF25036">
    <property type="entry name" value="VPS13_VAB"/>
    <property type="match status" value="2"/>
</dbReference>
<feature type="region of interest" description="Disordered" evidence="4">
    <location>
        <begin position="1306"/>
        <end position="1337"/>
    </location>
</feature>
<keyword evidence="7" id="KW-1185">Reference proteome</keyword>
<dbReference type="GO" id="GO:0005737">
    <property type="term" value="C:cytoplasm"/>
    <property type="evidence" value="ECO:0007669"/>
    <property type="project" value="UniProtKB-ARBA"/>
</dbReference>
<dbReference type="InterPro" id="IPR056748">
    <property type="entry name" value="VPS13-like_C"/>
</dbReference>
<feature type="region of interest" description="Disordered" evidence="4">
    <location>
        <begin position="4155"/>
        <end position="4181"/>
    </location>
</feature>
<dbReference type="eggNOG" id="KOG1809">
    <property type="taxonomic scope" value="Eukaryota"/>
</dbReference>
<dbReference type="OMA" id="INTMHER"/>
<dbReference type="InterPro" id="IPR023341">
    <property type="entry name" value="MABP"/>
</dbReference>
<dbReference type="Pfam" id="PF12624">
    <property type="entry name" value="VPS13_N"/>
    <property type="match status" value="1"/>
</dbReference>
<evidence type="ECO:0000313" key="6">
    <source>
        <dbReference type="EMBL" id="EDQ87121.1"/>
    </source>
</evidence>
<keyword evidence="3" id="KW-0445">Lipid transport</keyword>
<dbReference type="Gene3D" id="2.60.120.260">
    <property type="entry name" value="Galactose-binding domain-like"/>
    <property type="match status" value="1"/>
</dbReference>
<name>A9V5X0_MONBE</name>
<dbReference type="Pfam" id="PF25037">
    <property type="entry name" value="VPS13_C"/>
    <property type="match status" value="1"/>
</dbReference>
<evidence type="ECO:0000256" key="1">
    <source>
        <dbReference type="ARBA" id="ARBA00006545"/>
    </source>
</evidence>
<dbReference type="KEGG" id="mbr:MONBRDRAFT_10331"/>
<dbReference type="InterPro" id="IPR043708">
    <property type="entry name" value="DUF5648"/>
</dbReference>
<dbReference type="GO" id="GO:0006869">
    <property type="term" value="P:lipid transport"/>
    <property type="evidence" value="ECO:0007669"/>
    <property type="project" value="UniProtKB-KW"/>
</dbReference>
<proteinExistence type="inferred from homology"/>
<keyword evidence="2" id="KW-0813">Transport</keyword>
<feature type="region of interest" description="Disordered" evidence="4">
    <location>
        <begin position="730"/>
        <end position="757"/>
    </location>
</feature>
<dbReference type="GO" id="GO:0045053">
    <property type="term" value="P:protein retention in Golgi apparatus"/>
    <property type="evidence" value="ECO:0000318"/>
    <property type="project" value="GO_Central"/>
</dbReference>
<dbReference type="Pfam" id="PF18885">
    <property type="entry name" value="DUF5648"/>
    <property type="match status" value="1"/>
</dbReference>
<gene>
    <name evidence="6" type="ORF">MONBRDRAFT_10331</name>
</gene>